<proteinExistence type="predicted"/>
<dbReference type="InterPro" id="IPR007052">
    <property type="entry name" value="CS_dom"/>
</dbReference>
<dbReference type="SUPFAM" id="SSF49764">
    <property type="entry name" value="HSP20-like chaperones"/>
    <property type="match status" value="1"/>
</dbReference>
<reference evidence="3 4" key="1">
    <citation type="journal article" date="2022" name="Nat. Ecol. Evol.">
        <title>A masculinizing supergene underlies an exaggerated male reproductive morph in a spider.</title>
        <authorList>
            <person name="Hendrickx F."/>
            <person name="De Corte Z."/>
            <person name="Sonet G."/>
            <person name="Van Belleghem S.M."/>
            <person name="Kostlbacher S."/>
            <person name="Vangestel C."/>
        </authorList>
    </citation>
    <scope>NUCLEOTIDE SEQUENCE [LARGE SCALE GENOMIC DNA]</scope>
    <source>
        <strain evidence="3">W744_W776</strain>
    </source>
</reference>
<dbReference type="InterPro" id="IPR008978">
    <property type="entry name" value="HSP20-like_chaperone"/>
</dbReference>
<dbReference type="EMBL" id="JAFNEN010000044">
    <property type="protein sequence ID" value="KAG8198124.1"/>
    <property type="molecule type" value="Genomic_DNA"/>
</dbReference>
<dbReference type="GO" id="GO:0044548">
    <property type="term" value="F:S100 protein binding"/>
    <property type="evidence" value="ECO:0007669"/>
    <property type="project" value="InterPro"/>
</dbReference>
<protein>
    <recommendedName>
        <fullName evidence="5">Calcyclin-binding protein</fullName>
    </recommendedName>
</protein>
<organism evidence="3 4">
    <name type="scientific">Oedothorax gibbosus</name>
    <dbReference type="NCBI Taxonomy" id="931172"/>
    <lineage>
        <taxon>Eukaryota</taxon>
        <taxon>Metazoa</taxon>
        <taxon>Ecdysozoa</taxon>
        <taxon>Arthropoda</taxon>
        <taxon>Chelicerata</taxon>
        <taxon>Arachnida</taxon>
        <taxon>Araneae</taxon>
        <taxon>Araneomorphae</taxon>
        <taxon>Entelegynae</taxon>
        <taxon>Araneoidea</taxon>
        <taxon>Linyphiidae</taxon>
        <taxon>Erigoninae</taxon>
        <taxon>Oedothorax</taxon>
    </lineage>
</organism>
<dbReference type="InterPro" id="IPR052289">
    <property type="entry name" value="Calcyclin-binding_UBL-bridge"/>
</dbReference>
<dbReference type="PANTHER" id="PTHR13164">
    <property type="entry name" value="CALICYLIN BINDING PROTEIN"/>
    <property type="match status" value="1"/>
</dbReference>
<evidence type="ECO:0000259" key="1">
    <source>
        <dbReference type="PROSITE" id="PS51048"/>
    </source>
</evidence>
<keyword evidence="4" id="KW-1185">Reference proteome</keyword>
<name>A0AAV6VNI2_9ARAC</name>
<dbReference type="GO" id="GO:0007507">
    <property type="term" value="P:heart development"/>
    <property type="evidence" value="ECO:0007669"/>
    <property type="project" value="TreeGrafter"/>
</dbReference>
<dbReference type="PROSITE" id="PS51048">
    <property type="entry name" value="SGS"/>
    <property type="match status" value="1"/>
</dbReference>
<feature type="domain" description="CS" evidence="2">
    <location>
        <begin position="67"/>
        <end position="161"/>
    </location>
</feature>
<evidence type="ECO:0008006" key="5">
    <source>
        <dbReference type="Google" id="ProtNLM"/>
    </source>
</evidence>
<evidence type="ECO:0000313" key="4">
    <source>
        <dbReference type="Proteomes" id="UP000827092"/>
    </source>
</evidence>
<accession>A0AAV6VNI2</accession>
<evidence type="ECO:0000259" key="2">
    <source>
        <dbReference type="PROSITE" id="PS51203"/>
    </source>
</evidence>
<dbReference type="GO" id="GO:0031625">
    <property type="term" value="F:ubiquitin protein ligase binding"/>
    <property type="evidence" value="ECO:0007669"/>
    <property type="project" value="InterPro"/>
</dbReference>
<dbReference type="InterPro" id="IPR037893">
    <property type="entry name" value="CS_CacyBP"/>
</dbReference>
<dbReference type="Pfam" id="PF04969">
    <property type="entry name" value="CS"/>
    <property type="match status" value="1"/>
</dbReference>
<dbReference type="AlphaFoldDB" id="A0AAV6VNI2"/>
<feature type="domain" description="SGS" evidence="1">
    <location>
        <begin position="146"/>
        <end position="223"/>
    </location>
</feature>
<dbReference type="InterPro" id="IPR007699">
    <property type="entry name" value="SGS_dom"/>
</dbReference>
<dbReference type="GO" id="GO:0005634">
    <property type="term" value="C:nucleus"/>
    <property type="evidence" value="ECO:0007669"/>
    <property type="project" value="TreeGrafter"/>
</dbReference>
<gene>
    <name evidence="3" type="ORF">JTE90_020947</name>
</gene>
<dbReference type="PANTHER" id="PTHR13164:SF3">
    <property type="entry name" value="CALCYCLIN-BINDING PROTEIN"/>
    <property type="match status" value="1"/>
</dbReference>
<dbReference type="Proteomes" id="UP000827092">
    <property type="component" value="Unassembled WGS sequence"/>
</dbReference>
<dbReference type="PROSITE" id="PS51203">
    <property type="entry name" value="CS"/>
    <property type="match status" value="1"/>
</dbReference>
<dbReference type="CDD" id="cd06468">
    <property type="entry name" value="p23_CacyBP"/>
    <property type="match status" value="1"/>
</dbReference>
<dbReference type="GO" id="GO:0015631">
    <property type="term" value="F:tubulin binding"/>
    <property type="evidence" value="ECO:0007669"/>
    <property type="project" value="InterPro"/>
</dbReference>
<evidence type="ECO:0000313" key="3">
    <source>
        <dbReference type="EMBL" id="KAG8198124.1"/>
    </source>
</evidence>
<dbReference type="Gene3D" id="2.60.40.790">
    <property type="match status" value="1"/>
</dbReference>
<comment type="caution">
    <text evidence="3">The sequence shown here is derived from an EMBL/GenBank/DDBJ whole genome shotgun (WGS) entry which is preliminary data.</text>
</comment>
<sequence length="223" mass="25179">MAAVSNLRRDADELLRLAMLTESANVKRILTSEATKLVQLAEAEDKAKDSTQQKSPVHAARPSYRTTKLYNYGWDQSPKFLKIYVTLDGVQGFGSDCAKCQFDTKSFDLQIFDNEKKVSYVLTVNNLLKGIVPSESYTKIKTDMVIVFLKKSTSDNWECVTEAEKKAKDAKAPKFDNKEADPSASLMTLMKQMYDDGDDDMKRTIAKAWTEARDKKSPDDVMM</sequence>